<reference evidence="3 4" key="1">
    <citation type="submission" date="2024-08" db="EMBL/GenBank/DDBJ databases">
        <title>Gnathostoma spinigerum genome.</title>
        <authorList>
            <person name="Gonzalez-Bertolin B."/>
            <person name="Monzon S."/>
            <person name="Zaballos A."/>
            <person name="Jimenez P."/>
            <person name="Dekumyoy P."/>
            <person name="Varona S."/>
            <person name="Cuesta I."/>
            <person name="Sumanam S."/>
            <person name="Adisakwattana P."/>
            <person name="Gasser R.B."/>
            <person name="Hernandez-Gonzalez A."/>
            <person name="Young N.D."/>
            <person name="Perteguer M.J."/>
        </authorList>
    </citation>
    <scope>NUCLEOTIDE SEQUENCE [LARGE SCALE GENOMIC DNA]</scope>
    <source>
        <strain evidence="3">AL3</strain>
        <tissue evidence="3">Liver</tissue>
    </source>
</reference>
<accession>A0ABD6EYF2</accession>
<evidence type="ECO:0000313" key="4">
    <source>
        <dbReference type="Proteomes" id="UP001608902"/>
    </source>
</evidence>
<feature type="region of interest" description="Disordered" evidence="1">
    <location>
        <begin position="358"/>
        <end position="380"/>
    </location>
</feature>
<name>A0ABD6EYF2_9BILA</name>
<organism evidence="3 4">
    <name type="scientific">Gnathostoma spinigerum</name>
    <dbReference type="NCBI Taxonomy" id="75299"/>
    <lineage>
        <taxon>Eukaryota</taxon>
        <taxon>Metazoa</taxon>
        <taxon>Ecdysozoa</taxon>
        <taxon>Nematoda</taxon>
        <taxon>Chromadorea</taxon>
        <taxon>Rhabditida</taxon>
        <taxon>Spirurina</taxon>
        <taxon>Gnathostomatomorpha</taxon>
        <taxon>Gnathostomatoidea</taxon>
        <taxon>Gnathostomatidae</taxon>
        <taxon>Gnathostoma</taxon>
    </lineage>
</organism>
<dbReference type="Pfam" id="PF12874">
    <property type="entry name" value="zf-met"/>
    <property type="match status" value="2"/>
</dbReference>
<feature type="domain" description="C2H2-type" evidence="2">
    <location>
        <begin position="320"/>
        <end position="342"/>
    </location>
</feature>
<dbReference type="FunFam" id="3.30.160.60:FF:002080">
    <property type="entry name" value="Zinc finger RNA-binding protein"/>
    <property type="match status" value="1"/>
</dbReference>
<dbReference type="InterPro" id="IPR036236">
    <property type="entry name" value="Znf_C2H2_sf"/>
</dbReference>
<evidence type="ECO:0000259" key="2">
    <source>
        <dbReference type="PROSITE" id="PS00028"/>
    </source>
</evidence>
<dbReference type="PROSITE" id="PS00028">
    <property type="entry name" value="ZINC_FINGER_C2H2_1"/>
    <property type="match status" value="1"/>
</dbReference>
<keyword evidence="4" id="KW-1185">Reference proteome</keyword>
<evidence type="ECO:0000313" key="3">
    <source>
        <dbReference type="EMBL" id="MFH4981637.1"/>
    </source>
</evidence>
<dbReference type="Gene3D" id="3.30.160.60">
    <property type="entry name" value="Classic Zinc Finger"/>
    <property type="match status" value="2"/>
</dbReference>
<dbReference type="InterPro" id="IPR003604">
    <property type="entry name" value="Matrin/U1-like-C_Znf_C2H2"/>
</dbReference>
<dbReference type="InterPro" id="IPR013087">
    <property type="entry name" value="Znf_C2H2_type"/>
</dbReference>
<dbReference type="EMBL" id="JBGFUD010007593">
    <property type="protein sequence ID" value="MFH4981637.1"/>
    <property type="molecule type" value="Genomic_DNA"/>
</dbReference>
<dbReference type="SUPFAM" id="SSF57667">
    <property type="entry name" value="beta-beta-alpha zinc fingers"/>
    <property type="match status" value="2"/>
</dbReference>
<dbReference type="PANTHER" id="PTHR45762:SF3">
    <property type="entry name" value="ZINC-FINGER PROTEIN AT 72D, ISOFORM B"/>
    <property type="match status" value="1"/>
</dbReference>
<sequence length="412" mass="42399">MYGYPGQSHYGSYNSSFATAPTVYNALQPPQNTQTQPLGANPLGVGSANPTNVYASFSSGSTPSPYTGYAATPNAATAYAPFGQTAAAVAAVQQQQQAAASGVVNGPASGYGHSTRLADSFGSIPSTGATFTSLSDYTTALRPTAAVVSSGGNSYVGVTRIGSTASNPSALSVVSSSTASSAGYDVSLYAAATSNYLQSKATGTTNVWMSAKKPATALDYSGGTTFSSSGSNISGVVTGVVSNTASRGAPSARGTFPPKRYGGLTRAPRDLQQFYCEVCKISCAGSGTYKEHIDGQKHKRKEAMQKEGQVLSKSRVSYRCETCNVTCTGKDTYESHIRGSKHQKTAELMKKLGKPVQLQPTILPPGEKSNATPNSTNGVGNPIATVGGPAVPTKKAELFFPTYSSFIGVGTY</sequence>
<dbReference type="PANTHER" id="PTHR45762">
    <property type="entry name" value="ZINC FINGER RNA-BINDING PROTEIN"/>
    <property type="match status" value="1"/>
</dbReference>
<protein>
    <recommendedName>
        <fullName evidence="2">C2H2-type domain-containing protein</fullName>
    </recommendedName>
</protein>
<dbReference type="AlphaFoldDB" id="A0ABD6EYF2"/>
<feature type="compositionally biased region" description="Polar residues" evidence="1">
    <location>
        <begin position="369"/>
        <end position="379"/>
    </location>
</feature>
<dbReference type="SMART" id="SM00451">
    <property type="entry name" value="ZnF_U1"/>
    <property type="match status" value="2"/>
</dbReference>
<proteinExistence type="predicted"/>
<dbReference type="Proteomes" id="UP001608902">
    <property type="component" value="Unassembled WGS sequence"/>
</dbReference>
<comment type="caution">
    <text evidence="3">The sequence shown here is derived from an EMBL/GenBank/DDBJ whole genome shotgun (WGS) entry which is preliminary data.</text>
</comment>
<evidence type="ECO:0000256" key="1">
    <source>
        <dbReference type="SAM" id="MobiDB-lite"/>
    </source>
</evidence>
<dbReference type="SMART" id="SM00355">
    <property type="entry name" value="ZnF_C2H2"/>
    <property type="match status" value="2"/>
</dbReference>
<gene>
    <name evidence="3" type="ORF">AB6A40_008346</name>
</gene>